<reference evidence="1 2" key="1">
    <citation type="journal article" date="2016" name="Mol. Biol. Evol.">
        <title>Comparative Genomics of Early-Diverging Mushroom-Forming Fungi Provides Insights into the Origins of Lignocellulose Decay Capabilities.</title>
        <authorList>
            <person name="Nagy L.G."/>
            <person name="Riley R."/>
            <person name="Tritt A."/>
            <person name="Adam C."/>
            <person name="Daum C."/>
            <person name="Floudas D."/>
            <person name="Sun H."/>
            <person name="Yadav J.S."/>
            <person name="Pangilinan J."/>
            <person name="Larsson K.H."/>
            <person name="Matsuura K."/>
            <person name="Barry K."/>
            <person name="Labutti K."/>
            <person name="Kuo R."/>
            <person name="Ohm R.A."/>
            <person name="Bhattacharya S.S."/>
            <person name="Shirouzu T."/>
            <person name="Yoshinaga Y."/>
            <person name="Martin F.M."/>
            <person name="Grigoriev I.V."/>
            <person name="Hibbett D.S."/>
        </authorList>
    </citation>
    <scope>NUCLEOTIDE SEQUENCE [LARGE SCALE GENOMIC DNA]</scope>
    <source>
        <strain evidence="1 2">L-15889</strain>
    </source>
</reference>
<evidence type="ECO:0000313" key="2">
    <source>
        <dbReference type="Proteomes" id="UP000076727"/>
    </source>
</evidence>
<proteinExistence type="predicted"/>
<protein>
    <submittedName>
        <fullName evidence="1">Uncharacterized protein</fullName>
    </submittedName>
</protein>
<accession>A0A165KEF0</accession>
<keyword evidence="2" id="KW-1185">Reference proteome</keyword>
<name>A0A165KEF0_9APHY</name>
<dbReference type="Proteomes" id="UP000076727">
    <property type="component" value="Unassembled WGS sequence"/>
</dbReference>
<dbReference type="AlphaFoldDB" id="A0A165KEF0"/>
<organism evidence="1 2">
    <name type="scientific">Daedalea quercina L-15889</name>
    <dbReference type="NCBI Taxonomy" id="1314783"/>
    <lineage>
        <taxon>Eukaryota</taxon>
        <taxon>Fungi</taxon>
        <taxon>Dikarya</taxon>
        <taxon>Basidiomycota</taxon>
        <taxon>Agaricomycotina</taxon>
        <taxon>Agaricomycetes</taxon>
        <taxon>Polyporales</taxon>
        <taxon>Fomitopsis</taxon>
    </lineage>
</organism>
<sequence>MSNPGLHRAPGELPAGISWFLQVHCARFGMVGNKMLTSMPSAITSIYKLFPELQTLVLKGHMSPDLCQLLEPLTLESVFLAARTAGVLAPHLKHLVLLRDWHFCKVVEALKSLIPRQQDAHMPFKRLTLQKPYGPLPLCCLPFDKKVTKLLEAGLECELLPTKVLNCYQFSC</sequence>
<dbReference type="EMBL" id="KV429349">
    <property type="protein sequence ID" value="KZT63029.1"/>
    <property type="molecule type" value="Genomic_DNA"/>
</dbReference>
<gene>
    <name evidence="1" type="ORF">DAEQUDRAFT_771028</name>
</gene>
<evidence type="ECO:0000313" key="1">
    <source>
        <dbReference type="EMBL" id="KZT63029.1"/>
    </source>
</evidence>